<comment type="caution">
    <text evidence="3">The sequence shown here is derived from an EMBL/GenBank/DDBJ whole genome shotgun (WGS) entry which is preliminary data.</text>
</comment>
<dbReference type="Gene3D" id="3.30.360.10">
    <property type="entry name" value="Dihydrodipicolinate Reductase, domain 2"/>
    <property type="match status" value="1"/>
</dbReference>
<dbReference type="Pfam" id="PF22725">
    <property type="entry name" value="GFO_IDH_MocA_C3"/>
    <property type="match status" value="1"/>
</dbReference>
<protein>
    <submittedName>
        <fullName evidence="3">Oxidoreductase</fullName>
    </submittedName>
</protein>
<dbReference type="Gene3D" id="3.40.50.720">
    <property type="entry name" value="NAD(P)-binding Rossmann-like Domain"/>
    <property type="match status" value="1"/>
</dbReference>
<gene>
    <name evidence="3" type="ORF">GCM10007047_13490</name>
</gene>
<dbReference type="SUPFAM" id="SSF51735">
    <property type="entry name" value="NAD(P)-binding Rossmann-fold domains"/>
    <property type="match status" value="1"/>
</dbReference>
<dbReference type="InterPro" id="IPR055170">
    <property type="entry name" value="GFO_IDH_MocA-like_dom"/>
</dbReference>
<dbReference type="InterPro" id="IPR052515">
    <property type="entry name" value="Gfo/Idh/MocA_Oxidoreductase"/>
</dbReference>
<dbReference type="InterPro" id="IPR036291">
    <property type="entry name" value="NAD(P)-bd_dom_sf"/>
</dbReference>
<dbReference type="InterPro" id="IPR000683">
    <property type="entry name" value="Gfo/Idh/MocA-like_OxRdtase_N"/>
</dbReference>
<dbReference type="Pfam" id="PF01408">
    <property type="entry name" value="GFO_IDH_MocA"/>
    <property type="match status" value="1"/>
</dbReference>
<dbReference type="AlphaFoldDB" id="A0A8J3GCI5"/>
<reference evidence="3" key="2">
    <citation type="submission" date="2020-09" db="EMBL/GenBank/DDBJ databases">
        <authorList>
            <person name="Sun Q."/>
            <person name="Kim S."/>
        </authorList>
    </citation>
    <scope>NUCLEOTIDE SEQUENCE</scope>
    <source>
        <strain evidence="3">KCTC 12870</strain>
    </source>
</reference>
<organism evidence="3 4">
    <name type="scientific">Cerasicoccus arenae</name>
    <dbReference type="NCBI Taxonomy" id="424488"/>
    <lineage>
        <taxon>Bacteria</taxon>
        <taxon>Pseudomonadati</taxon>
        <taxon>Verrucomicrobiota</taxon>
        <taxon>Opitutia</taxon>
        <taxon>Puniceicoccales</taxon>
        <taxon>Cerasicoccaceae</taxon>
        <taxon>Cerasicoccus</taxon>
    </lineage>
</organism>
<dbReference type="GO" id="GO:0000166">
    <property type="term" value="F:nucleotide binding"/>
    <property type="evidence" value="ECO:0007669"/>
    <property type="project" value="InterPro"/>
</dbReference>
<feature type="domain" description="GFO/IDH/MocA-like oxidoreductase" evidence="2">
    <location>
        <begin position="135"/>
        <end position="257"/>
    </location>
</feature>
<dbReference type="RefSeq" id="WP_189513262.1">
    <property type="nucleotide sequence ID" value="NZ_BMXG01000007.1"/>
</dbReference>
<dbReference type="PANTHER" id="PTHR43249:SF1">
    <property type="entry name" value="D-GLUCOSIDE 3-DEHYDROGENASE"/>
    <property type="match status" value="1"/>
</dbReference>
<evidence type="ECO:0000313" key="4">
    <source>
        <dbReference type="Proteomes" id="UP000642829"/>
    </source>
</evidence>
<reference evidence="3" key="1">
    <citation type="journal article" date="2014" name="Int. J. Syst. Evol. Microbiol.">
        <title>Complete genome sequence of Corynebacterium casei LMG S-19264T (=DSM 44701T), isolated from a smear-ripened cheese.</title>
        <authorList>
            <consortium name="US DOE Joint Genome Institute (JGI-PGF)"/>
            <person name="Walter F."/>
            <person name="Albersmeier A."/>
            <person name="Kalinowski J."/>
            <person name="Ruckert C."/>
        </authorList>
    </citation>
    <scope>NUCLEOTIDE SEQUENCE</scope>
    <source>
        <strain evidence="3">KCTC 12870</strain>
    </source>
</reference>
<dbReference type="PANTHER" id="PTHR43249">
    <property type="entry name" value="UDP-N-ACETYL-2-AMINO-2-DEOXY-D-GLUCURONATE OXIDASE"/>
    <property type="match status" value="1"/>
</dbReference>
<name>A0A8J3GCI5_9BACT</name>
<dbReference type="Proteomes" id="UP000642829">
    <property type="component" value="Unassembled WGS sequence"/>
</dbReference>
<proteinExistence type="predicted"/>
<evidence type="ECO:0000313" key="3">
    <source>
        <dbReference type="EMBL" id="GHB98783.1"/>
    </source>
</evidence>
<dbReference type="EMBL" id="BMXG01000007">
    <property type="protein sequence ID" value="GHB98783.1"/>
    <property type="molecule type" value="Genomic_DNA"/>
</dbReference>
<dbReference type="SUPFAM" id="SSF55347">
    <property type="entry name" value="Glyceraldehyde-3-phosphate dehydrogenase-like, C-terminal domain"/>
    <property type="match status" value="1"/>
</dbReference>
<evidence type="ECO:0000259" key="1">
    <source>
        <dbReference type="Pfam" id="PF01408"/>
    </source>
</evidence>
<accession>A0A8J3GCI5</accession>
<sequence length="366" mass="40218">MKEQSTVRLGIIGMGGMGVAHARNILEGKVPGMRLAAIADRVQERLQGYGDDVKNFSDAIEMMESGTVDAVLIATPHYSHTPLGIAALERGLHVMVEKPISVHKADCERLISAWKDRSIVFGAMFNQRGNPHYGKLRKMIQSRELGTIQRVNWIITDWYRTSAYYGSGEWRATWGGEGGGVLLNQCPHNLDLLQWLFGMPKKITALCQFGRFHDIEVEDAVTALLEYPDGATGVFITSTGEAPGVNRLEVAADRGRVVIENGVFKFERTEMPVSEHSRTATHSFKKPEHWEITIPMGEGSSGHVGILRNFAAAILHGEPLIAPAVEGIHSVELANAMLYSTFTQQPVELPLDSSAYEAALKARSKA</sequence>
<feature type="domain" description="Gfo/Idh/MocA-like oxidoreductase N-terminal" evidence="1">
    <location>
        <begin position="8"/>
        <end position="120"/>
    </location>
</feature>
<evidence type="ECO:0000259" key="2">
    <source>
        <dbReference type="Pfam" id="PF22725"/>
    </source>
</evidence>
<keyword evidence="4" id="KW-1185">Reference proteome</keyword>